<dbReference type="InterPro" id="IPR029052">
    <property type="entry name" value="Metallo-depent_PP-like"/>
</dbReference>
<accession>A0A414AST7</accession>
<evidence type="ECO:0000313" key="1">
    <source>
        <dbReference type="EMBL" id="RHC54612.1"/>
    </source>
</evidence>
<comment type="caution">
    <text evidence="1">The sequence shown here is derived from an EMBL/GenBank/DDBJ whole genome shotgun (WGS) entry which is preliminary data.</text>
</comment>
<organism evidence="1 2">
    <name type="scientific">Enterocloster bolteae</name>
    <dbReference type="NCBI Taxonomy" id="208479"/>
    <lineage>
        <taxon>Bacteria</taxon>
        <taxon>Bacillati</taxon>
        <taxon>Bacillota</taxon>
        <taxon>Clostridia</taxon>
        <taxon>Lachnospirales</taxon>
        <taxon>Lachnospiraceae</taxon>
        <taxon>Enterocloster</taxon>
    </lineage>
</organism>
<reference evidence="1 2" key="1">
    <citation type="submission" date="2018-08" db="EMBL/GenBank/DDBJ databases">
        <title>A genome reference for cultivated species of the human gut microbiota.</title>
        <authorList>
            <person name="Zou Y."/>
            <person name="Xue W."/>
            <person name="Luo G."/>
        </authorList>
    </citation>
    <scope>NUCLEOTIDE SEQUENCE [LARGE SCALE GENOMIC DNA]</scope>
    <source>
        <strain evidence="1 2">AM35-14</strain>
    </source>
</reference>
<proteinExistence type="predicted"/>
<dbReference type="EMBL" id="QSHZ01000020">
    <property type="protein sequence ID" value="RHC54612.1"/>
    <property type="molecule type" value="Genomic_DNA"/>
</dbReference>
<sequence>MGILINFEEELKKVGLTPESYEAACEDIDLKSDGVKDLDWSEIKDKYNIPLSSDSVRKASGTIFGGPFRTAYLKNKIYSNPVKYSQENELDKKLSEMRKERIKLQTANVERNRVDRNESRHQMYFEYVGSLCESLPLPEFNPLLEYVSDDYEHEYLLSIADVHYGAKFVSENNEYSPEIAKERFECLTNKCITFIEDKHISKLHIVSLGDMIQGVLRLNDLRINDSTIVKATVDISRLFAMFLNTLSAYTTIEYYHTPMANHTQLRVLGSKANEMMDEDLEYLIGNYIKDLCRDNTRINIYLAEEGKQYIEIPILGFEIIAIHGHQIKNIESSLKDLSMLRRSFADYVILGHYHSGKELTSCEGCCNDAEILVAPSFVGSDPYSDSLMKGSKPSVKIYGFHELYGHDETHKIILN</sequence>
<gene>
    <name evidence="1" type="ORF">DW839_18065</name>
</gene>
<evidence type="ECO:0000313" key="2">
    <source>
        <dbReference type="Proteomes" id="UP000283975"/>
    </source>
</evidence>
<protein>
    <recommendedName>
        <fullName evidence="3">Calcineurin-like phosphoesterase domain-containing protein</fullName>
    </recommendedName>
</protein>
<dbReference type="SUPFAM" id="SSF56300">
    <property type="entry name" value="Metallo-dependent phosphatases"/>
    <property type="match status" value="1"/>
</dbReference>
<dbReference type="Proteomes" id="UP000283975">
    <property type="component" value="Unassembled WGS sequence"/>
</dbReference>
<evidence type="ECO:0008006" key="3">
    <source>
        <dbReference type="Google" id="ProtNLM"/>
    </source>
</evidence>
<name>A0A414AST7_9FIRM</name>
<dbReference type="AlphaFoldDB" id="A0A414AST7"/>